<proteinExistence type="predicted"/>
<protein>
    <submittedName>
        <fullName evidence="1">Uncharacterized protein</fullName>
    </submittedName>
</protein>
<reference evidence="1" key="1">
    <citation type="journal article" date="2015" name="Nature">
        <title>Complex archaea that bridge the gap between prokaryotes and eukaryotes.</title>
        <authorList>
            <person name="Spang A."/>
            <person name="Saw J.H."/>
            <person name="Jorgensen S.L."/>
            <person name="Zaremba-Niedzwiedzka K."/>
            <person name="Martijn J."/>
            <person name="Lind A.E."/>
            <person name="van Eijk R."/>
            <person name="Schleper C."/>
            <person name="Guy L."/>
            <person name="Ettema T.J."/>
        </authorList>
    </citation>
    <scope>NUCLEOTIDE SEQUENCE</scope>
</reference>
<dbReference type="EMBL" id="LAZR01000377">
    <property type="protein sequence ID" value="KKN71717.1"/>
    <property type="molecule type" value="Genomic_DNA"/>
</dbReference>
<dbReference type="AlphaFoldDB" id="A0A0F9T9T5"/>
<evidence type="ECO:0000313" key="1">
    <source>
        <dbReference type="EMBL" id="KKN71717.1"/>
    </source>
</evidence>
<accession>A0A0F9T9T5</accession>
<organism evidence="1">
    <name type="scientific">marine sediment metagenome</name>
    <dbReference type="NCBI Taxonomy" id="412755"/>
    <lineage>
        <taxon>unclassified sequences</taxon>
        <taxon>metagenomes</taxon>
        <taxon>ecological metagenomes</taxon>
    </lineage>
</organism>
<sequence>MEKTPSKRTNQQNKALHVLFALVADEFEKAGVEMSIFAKLPIRVPWSEVIVKELWRAIQIAQVNKVSTSKLTRKEIELVYDTFNRMIAEEFHLHIAFPSIQQLLQDNE</sequence>
<gene>
    <name evidence="1" type="ORF">LCGC14_0417830</name>
</gene>
<comment type="caution">
    <text evidence="1">The sequence shown here is derived from an EMBL/GenBank/DDBJ whole genome shotgun (WGS) entry which is preliminary data.</text>
</comment>
<name>A0A0F9T9T5_9ZZZZ</name>